<organism evidence="1 2">
    <name type="scientific">Prorocentrum cordatum</name>
    <dbReference type="NCBI Taxonomy" id="2364126"/>
    <lineage>
        <taxon>Eukaryota</taxon>
        <taxon>Sar</taxon>
        <taxon>Alveolata</taxon>
        <taxon>Dinophyceae</taxon>
        <taxon>Prorocentrales</taxon>
        <taxon>Prorocentraceae</taxon>
        <taxon>Prorocentrum</taxon>
    </lineage>
</organism>
<gene>
    <name evidence="1" type="ORF">PCOR1329_LOCUS82905</name>
</gene>
<reference evidence="1" key="1">
    <citation type="submission" date="2023-10" db="EMBL/GenBank/DDBJ databases">
        <authorList>
            <person name="Chen Y."/>
            <person name="Shah S."/>
            <person name="Dougan E. K."/>
            <person name="Thang M."/>
            <person name="Chan C."/>
        </authorList>
    </citation>
    <scope>NUCLEOTIDE SEQUENCE [LARGE SCALE GENOMIC DNA]</scope>
</reference>
<dbReference type="EMBL" id="CAUYUJ010021963">
    <property type="protein sequence ID" value="CAK0908146.1"/>
    <property type="molecule type" value="Genomic_DNA"/>
</dbReference>
<evidence type="ECO:0000313" key="2">
    <source>
        <dbReference type="Proteomes" id="UP001189429"/>
    </source>
</evidence>
<feature type="non-terminal residue" evidence="1">
    <location>
        <position position="90"/>
    </location>
</feature>
<comment type="caution">
    <text evidence="1">The sequence shown here is derived from an EMBL/GenBank/DDBJ whole genome shotgun (WGS) entry which is preliminary data.</text>
</comment>
<keyword evidence="2" id="KW-1185">Reference proteome</keyword>
<feature type="non-terminal residue" evidence="1">
    <location>
        <position position="1"/>
    </location>
</feature>
<protein>
    <recommendedName>
        <fullName evidence="3">Pre-mRNA-splicing factor 38</fullName>
    </recommendedName>
</protein>
<dbReference type="Proteomes" id="UP001189429">
    <property type="component" value="Unassembled WGS sequence"/>
</dbReference>
<accession>A0ABN9Y824</accession>
<evidence type="ECO:0008006" key="3">
    <source>
        <dbReference type="Google" id="ProtNLM"/>
    </source>
</evidence>
<evidence type="ECO:0000313" key="1">
    <source>
        <dbReference type="EMBL" id="CAK0908146.1"/>
    </source>
</evidence>
<proteinExistence type="predicted"/>
<sequence>AEGFAQQLRASWRARPFHLLDELRRTLVTCDITWDGRHESSLSGIDDGQLCCLCEELKLLYAPRLDDARLTKYPLLLFCMVLHTQEDVDI</sequence>
<name>A0ABN9Y824_9DINO</name>